<feature type="coiled-coil region" evidence="1">
    <location>
        <begin position="900"/>
        <end position="957"/>
    </location>
</feature>
<feature type="compositionally biased region" description="Basic and acidic residues" evidence="2">
    <location>
        <begin position="2109"/>
        <end position="2119"/>
    </location>
</feature>
<feature type="region of interest" description="Disordered" evidence="2">
    <location>
        <begin position="712"/>
        <end position="737"/>
    </location>
</feature>
<evidence type="ECO:0000256" key="1">
    <source>
        <dbReference type="SAM" id="Coils"/>
    </source>
</evidence>
<feature type="transmembrane region" description="Helical" evidence="3">
    <location>
        <begin position="101"/>
        <end position="123"/>
    </location>
</feature>
<keyword evidence="3" id="KW-0812">Transmembrane</keyword>
<feature type="coiled-coil region" evidence="1">
    <location>
        <begin position="1285"/>
        <end position="1333"/>
    </location>
</feature>
<dbReference type="EMBL" id="MU150246">
    <property type="protein sequence ID" value="KAF9465661.1"/>
    <property type="molecule type" value="Genomic_DNA"/>
</dbReference>
<feature type="region of interest" description="Disordered" evidence="2">
    <location>
        <begin position="780"/>
        <end position="857"/>
    </location>
</feature>
<sequence>MGIYSYESTALYLFTGFVPTALLQISIEVVRYRSRFRKMRSQPGRSPTFDRPVPIPIPIPRLPLPLPTYTLSILDTLGSSVPCHPTLTVPNFKPISEPVEIVAGFPSVVATAAVLLCLASSAIRWRKARGAHDDPNNPRSGSRRSQRLSAFVSPPRNSHPAHYPTTPILPPAHCHRGGRGDEDDEDEEEEGEDVFTDQGSSDGDDEGQEVEADEGTDHDDEGQTTGREDPPPPPPPPLSTTAEEPDPNPLPHFSMWWFAIFLLCSVTFVLGFLITVIPGLTTRLWRASQAISSLDLDNDRVQEFVKNSTQVIAREWAAITIPEDIRVERVVVDNNGASHVLGVIMVAGLVVFSAWATQVGRRRVTRVPPRTDAAQLAADAAIARVEATVRRPRASPRGERTLHNKATLAPPTPAKTYTEVGTYALPESPSVQGRAHLENMAVQTSSTQTLGIKSTSVATQTRFLGLSRNRSTQTKSTPPRYFSLSTQTEAIAPPIMKVYANASAQFMALAPPQMTVSSAVQTSGASCTCAFPRTLSRVQTGSLDFTDTATQLPTTLTLVETPRPSNPTVFGISTKEEKIDLNLAGLYNTESVEDIKFDTRSRVDIVNFENGNESEWEPMYESSIPRSGFKEQELLAIRKAHTAHSAKNSSRPFVSTVPGLTTVEEIDLDFDELWQGGPAKEFKYSPPGLRSGDAPVWQSARVLESLAFSPKNEREIVSDEDAKVEDHHLPPLVNSDESDFEIEDWSIEANAGVSLMDDSAHCETSLGEPLLEMDSKPKHLIKSSVPDNGGSVSSPKTPGQSPLNVRQPRPNSRLPMLPRHQPTHHSDLRSTILGLDSHLPAPDSPSQDRPKRQLDNSKLRMRMLTAEGPTFDHKLKDNLKKESQEWGERERLLKEGGEERERLVAENAHLAEQLKSLREDIVRQSMKADKEQLARVAVEAIELAKEAQRDEERAQLEAELLYQVETGMMLRQKFEELWEEEVEGTRVIAVELAQVRGQLMEEQLRVQEEKELARVAGLQEESTMKQLEEESKAREHATSQLMSLVEENARLQQNIETLKKVTGDELSKVQRQHQEEEAWQARESDLQIKAAVRLEKERILAEERANLEQKLQEERDQREKTVTNLSEENKLLSQKLVDLLKREMQKMTEMDKGMAGVEEELVKTCKQLMIKEQLRVQAVMETQRGAQELRKEKEIHTRELADQELKLQAAFEEQRQQELYLTQQKEENRHLSHKIGELEKEGAQRTLGLENELAVMRAQVLENGRLWAEEKKAAQGTTAKLWETIEGLARERADQEEEFRAELDERKREEGHLIHQMEELRLLSYRAEELQEEGTQRLLGVEGELASAQTQLLEEKRLRSQEGEEFQERVKILQEERGIDARELADQKQRLLAEQDERKRQDAHLLQQVEENRVRALRMLEVENELALVRAQFQEEKQRGAQLEKELQARVTQLQEEAKMRIQELAEQKQQFFEVCTKRDQQNARLLQQAEDIRTLCQKMEEVREEEGRRRLELESELLYVQLREKERLRAQEKESEVAETQRTLETDAELRLVRTLLRNEEKMRAEVEEESENRITTLQEEGEKRARDLAELEQKFLEERVERQHQATRLLEQVDENKQLYQKIREFEVEKAEHTLIAENKIALVQAQVLEEKQLRVRREGELKENAARVQEANEARTRILAEQEQISLEGHNERERQLLERAAENRQLCQKIKILKEEEAQRALEMTNELALAHAQLQEERWLRAQEERESREMTIRLQGDGEKHAQDLAEQEQKFLEECDERQRQNARLLEQAEENKLLHQNMEEMRREEAQRALEMESKLTFAQARLQDEEEIRVQAEKEACAKITALYEEEQRIIKEHALQERRLLEEREERTRLEALISLREEETGRLANDIGRLKEEATEREQELSVVRERIRTEEKRRLQDQQDQEDRARALQSCEEEAKDERRLLLAQLAEDAKRHVETTSALNILYQETKAKVEVEQPEQPTKLVKLVPVEVPVPVKEPKRIRSPARRLNIPHLFGNPAPQEVEPPPRKPRRKPLKVVSEAASDFASMLKGVRSGLKPVAHAEDPTRRSVASTTSGLGNTIQNALDPEVQIAQLKSRTKKLENLPKTDDAAPPADPPSPPL</sequence>
<feature type="coiled-coil region" evidence="1">
    <location>
        <begin position="1779"/>
        <end position="1918"/>
    </location>
</feature>
<feature type="compositionally biased region" description="Basic and acidic residues" evidence="2">
    <location>
        <begin position="846"/>
        <end position="857"/>
    </location>
</feature>
<proteinExistence type="predicted"/>
<feature type="transmembrane region" description="Helical" evidence="3">
    <location>
        <begin position="255"/>
        <end position="277"/>
    </location>
</feature>
<feature type="compositionally biased region" description="Acidic residues" evidence="2">
    <location>
        <begin position="181"/>
        <end position="195"/>
    </location>
</feature>
<gene>
    <name evidence="4" type="ORF">BDZ94DRAFT_1296420</name>
</gene>
<feature type="region of interest" description="Disordered" evidence="2">
    <location>
        <begin position="2021"/>
        <end position="2049"/>
    </location>
</feature>
<feature type="transmembrane region" description="Helical" evidence="3">
    <location>
        <begin position="12"/>
        <end position="30"/>
    </location>
</feature>
<evidence type="ECO:0000313" key="5">
    <source>
        <dbReference type="Proteomes" id="UP000807353"/>
    </source>
</evidence>
<feature type="coiled-coil region" evidence="1">
    <location>
        <begin position="1381"/>
        <end position="1631"/>
    </location>
</feature>
<keyword evidence="3" id="KW-0472">Membrane</keyword>
<feature type="coiled-coil region" evidence="1">
    <location>
        <begin position="1179"/>
        <end position="1241"/>
    </location>
</feature>
<feature type="transmembrane region" description="Helical" evidence="3">
    <location>
        <begin position="336"/>
        <end position="356"/>
    </location>
</feature>
<keyword evidence="5" id="KW-1185">Reference proteome</keyword>
<protein>
    <submittedName>
        <fullName evidence="4">Uncharacterized protein</fullName>
    </submittedName>
</protein>
<feature type="region of interest" description="Disordered" evidence="2">
    <location>
        <begin position="2066"/>
        <end position="2131"/>
    </location>
</feature>
<dbReference type="Proteomes" id="UP000807353">
    <property type="component" value="Unassembled WGS sequence"/>
</dbReference>
<keyword evidence="1" id="KW-0175">Coiled coil</keyword>
<accession>A0A9P5YD32</accession>
<reference evidence="4" key="1">
    <citation type="submission" date="2020-11" db="EMBL/GenBank/DDBJ databases">
        <authorList>
            <consortium name="DOE Joint Genome Institute"/>
            <person name="Ahrendt S."/>
            <person name="Riley R."/>
            <person name="Andreopoulos W."/>
            <person name="Labutti K."/>
            <person name="Pangilinan J."/>
            <person name="Ruiz-Duenas F.J."/>
            <person name="Barrasa J.M."/>
            <person name="Sanchez-Garcia M."/>
            <person name="Camarero S."/>
            <person name="Miyauchi S."/>
            <person name="Serrano A."/>
            <person name="Linde D."/>
            <person name="Babiker R."/>
            <person name="Drula E."/>
            <person name="Ayuso-Fernandez I."/>
            <person name="Pacheco R."/>
            <person name="Padilla G."/>
            <person name="Ferreira P."/>
            <person name="Barriuso J."/>
            <person name="Kellner H."/>
            <person name="Castanera R."/>
            <person name="Alfaro M."/>
            <person name="Ramirez L."/>
            <person name="Pisabarro A.G."/>
            <person name="Kuo A."/>
            <person name="Tritt A."/>
            <person name="Lipzen A."/>
            <person name="He G."/>
            <person name="Yan M."/>
            <person name="Ng V."/>
            <person name="Cullen D."/>
            <person name="Martin F."/>
            <person name="Rosso M.-N."/>
            <person name="Henrissat B."/>
            <person name="Hibbett D."/>
            <person name="Martinez A.T."/>
            <person name="Grigoriev I.V."/>
        </authorList>
    </citation>
    <scope>NUCLEOTIDE SEQUENCE</scope>
    <source>
        <strain evidence="4">CBS 247.69</strain>
    </source>
</reference>
<keyword evidence="3" id="KW-1133">Transmembrane helix</keyword>
<evidence type="ECO:0000313" key="4">
    <source>
        <dbReference type="EMBL" id="KAF9465661.1"/>
    </source>
</evidence>
<evidence type="ECO:0000256" key="2">
    <source>
        <dbReference type="SAM" id="MobiDB-lite"/>
    </source>
</evidence>
<organism evidence="4 5">
    <name type="scientific">Collybia nuda</name>
    <dbReference type="NCBI Taxonomy" id="64659"/>
    <lineage>
        <taxon>Eukaryota</taxon>
        <taxon>Fungi</taxon>
        <taxon>Dikarya</taxon>
        <taxon>Basidiomycota</taxon>
        <taxon>Agaricomycotina</taxon>
        <taxon>Agaricomycetes</taxon>
        <taxon>Agaricomycetidae</taxon>
        <taxon>Agaricales</taxon>
        <taxon>Tricholomatineae</taxon>
        <taxon>Clitocybaceae</taxon>
        <taxon>Collybia</taxon>
    </lineage>
</organism>
<feature type="compositionally biased region" description="Basic and acidic residues" evidence="2">
    <location>
        <begin position="712"/>
        <end position="729"/>
    </location>
</feature>
<feature type="compositionally biased region" description="Acidic residues" evidence="2">
    <location>
        <begin position="202"/>
        <end position="222"/>
    </location>
</feature>
<evidence type="ECO:0000256" key="3">
    <source>
        <dbReference type="SAM" id="Phobius"/>
    </source>
</evidence>
<comment type="caution">
    <text evidence="4">The sequence shown here is derived from an EMBL/GenBank/DDBJ whole genome shotgun (WGS) entry which is preliminary data.</text>
</comment>
<feature type="compositionally biased region" description="Polar residues" evidence="2">
    <location>
        <begin position="790"/>
        <end position="804"/>
    </location>
</feature>
<feature type="compositionally biased region" description="Polar residues" evidence="2">
    <location>
        <begin position="2079"/>
        <end position="2093"/>
    </location>
</feature>
<feature type="coiled-coil region" evidence="1">
    <location>
        <begin position="1093"/>
        <end position="1142"/>
    </location>
</feature>
<feature type="coiled-coil region" evidence="1">
    <location>
        <begin position="992"/>
        <end position="1061"/>
    </location>
</feature>
<feature type="region of interest" description="Disordered" evidence="2">
    <location>
        <begin position="128"/>
        <end position="246"/>
    </location>
</feature>
<name>A0A9P5YD32_9AGAR</name>